<keyword evidence="4 7" id="KW-0812">Transmembrane</keyword>
<proteinExistence type="predicted"/>
<sequence>MRNYKFILIAFFLSEYGRAMYFVTVTWLLYEFTGDAKYTGLLVGLGFLPGLVFNLFFGVIVDRMNRKILSVTATSISAISISVLFILMIFGIIEPWVIIGVHMILQLSGSLFRPSIQAFIAEIFKKEQLPNIFSKSSSFAILGGLLGASTGGIIISLLSSIGSMTIVTISFIAATLSLILIKKPIEKNVGSDKESKKTSVLYDLREGFQYVKNNRFLLGLFIIMFNGQLVFHTSLGFLSVYTVDYLNSSSTVYGFLDATLSVGGAIAGLLGAWWWKKNEKNIASFSISVMLIGLMIVGVFKFIPFVAVGLLLIGLGSTWVRTLLQAVQQIATESNYHGRMASFRMIFNQGSVVISGPILGWVASDMGANFVYIGLMIPLGLCLIFSFFQSRSHKFVEITKKSA</sequence>
<gene>
    <name evidence="9" type="ORF">SAMN05216498_2353</name>
</gene>
<dbReference type="PANTHER" id="PTHR23513:SF11">
    <property type="entry name" value="STAPHYLOFERRIN A TRANSPORTER"/>
    <property type="match status" value="1"/>
</dbReference>
<dbReference type="InterPro" id="IPR036259">
    <property type="entry name" value="MFS_trans_sf"/>
</dbReference>
<dbReference type="OrthoDB" id="2957917at2"/>
<accession>A0A1H0BR12</accession>
<dbReference type="CDD" id="cd06173">
    <property type="entry name" value="MFS_MefA_like"/>
    <property type="match status" value="1"/>
</dbReference>
<dbReference type="STRING" id="237069.SAMN05216498_2353"/>
<feature type="domain" description="Major facilitator superfamily (MFS) profile" evidence="8">
    <location>
        <begin position="3"/>
        <end position="392"/>
    </location>
</feature>
<evidence type="ECO:0000256" key="3">
    <source>
        <dbReference type="ARBA" id="ARBA00022475"/>
    </source>
</evidence>
<comment type="subcellular location">
    <subcellularLocation>
        <location evidence="1">Cell membrane</location>
        <topology evidence="1">Multi-pass membrane protein</topology>
    </subcellularLocation>
</comment>
<dbReference type="GO" id="GO:0022857">
    <property type="term" value="F:transmembrane transporter activity"/>
    <property type="evidence" value="ECO:0007669"/>
    <property type="project" value="InterPro"/>
</dbReference>
<feature type="transmembrane region" description="Helical" evidence="7">
    <location>
        <begin position="253"/>
        <end position="275"/>
    </location>
</feature>
<dbReference type="PROSITE" id="PS50850">
    <property type="entry name" value="MFS"/>
    <property type="match status" value="1"/>
</dbReference>
<dbReference type="GO" id="GO:0005886">
    <property type="term" value="C:plasma membrane"/>
    <property type="evidence" value="ECO:0007669"/>
    <property type="project" value="UniProtKB-SubCell"/>
</dbReference>
<feature type="transmembrane region" description="Helical" evidence="7">
    <location>
        <begin position="96"/>
        <end position="116"/>
    </location>
</feature>
<feature type="transmembrane region" description="Helical" evidence="7">
    <location>
        <begin position="306"/>
        <end position="324"/>
    </location>
</feature>
<dbReference type="InterPro" id="IPR011701">
    <property type="entry name" value="MFS"/>
</dbReference>
<evidence type="ECO:0000256" key="4">
    <source>
        <dbReference type="ARBA" id="ARBA00022692"/>
    </source>
</evidence>
<dbReference type="EMBL" id="FNIG01000005">
    <property type="protein sequence ID" value="SDN48046.1"/>
    <property type="molecule type" value="Genomic_DNA"/>
</dbReference>
<feature type="transmembrane region" description="Helical" evidence="7">
    <location>
        <begin position="370"/>
        <end position="388"/>
    </location>
</feature>
<evidence type="ECO:0000313" key="10">
    <source>
        <dbReference type="Proteomes" id="UP000199334"/>
    </source>
</evidence>
<feature type="transmembrane region" description="Helical" evidence="7">
    <location>
        <begin position="68"/>
        <end position="90"/>
    </location>
</feature>
<feature type="transmembrane region" description="Helical" evidence="7">
    <location>
        <begin position="41"/>
        <end position="61"/>
    </location>
</feature>
<dbReference type="Pfam" id="PF07690">
    <property type="entry name" value="MFS_1"/>
    <property type="match status" value="1"/>
</dbReference>
<name>A0A1H0BR12_9BACI</name>
<evidence type="ECO:0000256" key="2">
    <source>
        <dbReference type="ARBA" id="ARBA00022448"/>
    </source>
</evidence>
<protein>
    <submittedName>
        <fullName evidence="9">Na+/melibiose symporter</fullName>
    </submittedName>
</protein>
<evidence type="ECO:0000259" key="8">
    <source>
        <dbReference type="PROSITE" id="PS50850"/>
    </source>
</evidence>
<keyword evidence="5 7" id="KW-1133">Transmembrane helix</keyword>
<organism evidence="9 10">
    <name type="scientific">Tenuibacillus multivorans</name>
    <dbReference type="NCBI Taxonomy" id="237069"/>
    <lineage>
        <taxon>Bacteria</taxon>
        <taxon>Bacillati</taxon>
        <taxon>Bacillota</taxon>
        <taxon>Bacilli</taxon>
        <taxon>Bacillales</taxon>
        <taxon>Bacillaceae</taxon>
        <taxon>Tenuibacillus</taxon>
    </lineage>
</organism>
<keyword evidence="2" id="KW-0813">Transport</keyword>
<evidence type="ECO:0000256" key="1">
    <source>
        <dbReference type="ARBA" id="ARBA00004651"/>
    </source>
</evidence>
<dbReference type="PANTHER" id="PTHR23513">
    <property type="entry name" value="INTEGRAL MEMBRANE EFFLUX PROTEIN-RELATED"/>
    <property type="match status" value="1"/>
</dbReference>
<dbReference type="InterPro" id="IPR020846">
    <property type="entry name" value="MFS_dom"/>
</dbReference>
<feature type="transmembrane region" description="Helical" evidence="7">
    <location>
        <begin position="161"/>
        <end position="181"/>
    </location>
</feature>
<dbReference type="Gene3D" id="1.20.1250.20">
    <property type="entry name" value="MFS general substrate transporter like domains"/>
    <property type="match status" value="1"/>
</dbReference>
<dbReference type="AlphaFoldDB" id="A0A1H0BR12"/>
<dbReference type="RefSeq" id="WP_093856777.1">
    <property type="nucleotide sequence ID" value="NZ_BJVZ01000008.1"/>
</dbReference>
<evidence type="ECO:0000256" key="7">
    <source>
        <dbReference type="SAM" id="Phobius"/>
    </source>
</evidence>
<evidence type="ECO:0000313" key="9">
    <source>
        <dbReference type="EMBL" id="SDN48046.1"/>
    </source>
</evidence>
<dbReference type="SUPFAM" id="SSF103473">
    <property type="entry name" value="MFS general substrate transporter"/>
    <property type="match status" value="1"/>
</dbReference>
<evidence type="ECO:0000256" key="6">
    <source>
        <dbReference type="ARBA" id="ARBA00023136"/>
    </source>
</evidence>
<feature type="transmembrane region" description="Helical" evidence="7">
    <location>
        <begin position="216"/>
        <end position="241"/>
    </location>
</feature>
<feature type="transmembrane region" description="Helical" evidence="7">
    <location>
        <begin position="137"/>
        <end position="155"/>
    </location>
</feature>
<feature type="transmembrane region" description="Helical" evidence="7">
    <location>
        <begin position="282"/>
        <end position="300"/>
    </location>
</feature>
<evidence type="ECO:0000256" key="5">
    <source>
        <dbReference type="ARBA" id="ARBA00022989"/>
    </source>
</evidence>
<feature type="transmembrane region" description="Helical" evidence="7">
    <location>
        <begin position="7"/>
        <end position="29"/>
    </location>
</feature>
<keyword evidence="3" id="KW-1003">Cell membrane</keyword>
<feature type="transmembrane region" description="Helical" evidence="7">
    <location>
        <begin position="345"/>
        <end position="364"/>
    </location>
</feature>
<dbReference type="Proteomes" id="UP000199334">
    <property type="component" value="Unassembled WGS sequence"/>
</dbReference>
<keyword evidence="6 7" id="KW-0472">Membrane</keyword>
<keyword evidence="10" id="KW-1185">Reference proteome</keyword>
<reference evidence="9 10" key="1">
    <citation type="submission" date="2016-10" db="EMBL/GenBank/DDBJ databases">
        <authorList>
            <person name="de Groot N.N."/>
        </authorList>
    </citation>
    <scope>NUCLEOTIDE SEQUENCE [LARGE SCALE GENOMIC DNA]</scope>
    <source>
        <strain evidence="9 10">CGMCC 1.3442</strain>
    </source>
</reference>